<proteinExistence type="predicted"/>
<dbReference type="Proteomes" id="UP000658320">
    <property type="component" value="Unassembled WGS sequence"/>
</dbReference>
<comment type="caution">
    <text evidence="2">The sequence shown here is derived from an EMBL/GenBank/DDBJ whole genome shotgun (WGS) entry which is preliminary data.</text>
</comment>
<gene>
    <name evidence="2" type="ORF">GCM10010251_86910</name>
</gene>
<keyword evidence="3" id="KW-1185">Reference proteome</keyword>
<reference evidence="2" key="2">
    <citation type="submission" date="2020-09" db="EMBL/GenBank/DDBJ databases">
        <authorList>
            <person name="Sun Q."/>
            <person name="Ohkuma M."/>
        </authorList>
    </citation>
    <scope>NUCLEOTIDE SEQUENCE</scope>
    <source>
        <strain evidence="2">JCM 4346</strain>
    </source>
</reference>
<feature type="region of interest" description="Disordered" evidence="1">
    <location>
        <begin position="195"/>
        <end position="219"/>
    </location>
</feature>
<protein>
    <submittedName>
        <fullName evidence="2">Uncharacterized protein</fullName>
    </submittedName>
</protein>
<reference evidence="2" key="1">
    <citation type="journal article" date="2014" name="Int. J. Syst. Evol. Microbiol.">
        <title>Complete genome sequence of Corynebacterium casei LMG S-19264T (=DSM 44701T), isolated from a smear-ripened cheese.</title>
        <authorList>
            <consortium name="US DOE Joint Genome Institute (JGI-PGF)"/>
            <person name="Walter F."/>
            <person name="Albersmeier A."/>
            <person name="Kalinowski J."/>
            <person name="Ruckert C."/>
        </authorList>
    </citation>
    <scope>NUCLEOTIDE SEQUENCE</scope>
    <source>
        <strain evidence="2">JCM 4346</strain>
    </source>
</reference>
<dbReference type="EMBL" id="BMSX01000033">
    <property type="protein sequence ID" value="GGR56678.1"/>
    <property type="molecule type" value="Genomic_DNA"/>
</dbReference>
<sequence length="219" mass="23347">MALDAVCVRALLQVAGLVDDQHRVVVPQLLDDETADVVADRVGVPLGSGQQVLQTVRGRVSGVLGKRPAVLARQVRHQPEDELPCPAPRFHPGKAPRDAAHQGLEHVLPAGRTYAVTCGHRLIFCLHTPMITGGRTRSLTALDQQDHDLQLEYQADTETPELELTVSGDDAETHLLALRDWLALEDALRGRLELRGSAPGVGPHGSGPRRGGGGTGPPG</sequence>
<feature type="compositionally biased region" description="Gly residues" evidence="1">
    <location>
        <begin position="202"/>
        <end position="219"/>
    </location>
</feature>
<accession>A0A918FN45</accession>
<evidence type="ECO:0000313" key="3">
    <source>
        <dbReference type="Proteomes" id="UP000658320"/>
    </source>
</evidence>
<name>A0A918FN45_9ACTN</name>
<organism evidence="2 3">
    <name type="scientific">Streptomyces aurantiogriseus</name>
    <dbReference type="NCBI Taxonomy" id="66870"/>
    <lineage>
        <taxon>Bacteria</taxon>
        <taxon>Bacillati</taxon>
        <taxon>Actinomycetota</taxon>
        <taxon>Actinomycetes</taxon>
        <taxon>Kitasatosporales</taxon>
        <taxon>Streptomycetaceae</taxon>
        <taxon>Streptomyces</taxon>
    </lineage>
</organism>
<evidence type="ECO:0000313" key="2">
    <source>
        <dbReference type="EMBL" id="GGR56678.1"/>
    </source>
</evidence>
<evidence type="ECO:0000256" key="1">
    <source>
        <dbReference type="SAM" id="MobiDB-lite"/>
    </source>
</evidence>
<dbReference type="AlphaFoldDB" id="A0A918FN45"/>